<evidence type="ECO:0000313" key="2">
    <source>
        <dbReference type="Proteomes" id="UP001178507"/>
    </source>
</evidence>
<organism evidence="1 2">
    <name type="scientific">Effrenium voratum</name>
    <dbReference type="NCBI Taxonomy" id="2562239"/>
    <lineage>
        <taxon>Eukaryota</taxon>
        <taxon>Sar</taxon>
        <taxon>Alveolata</taxon>
        <taxon>Dinophyceae</taxon>
        <taxon>Suessiales</taxon>
        <taxon>Symbiodiniaceae</taxon>
        <taxon>Effrenium</taxon>
    </lineage>
</organism>
<dbReference type="EMBL" id="CAUJNA010000492">
    <property type="protein sequence ID" value="CAJ1377827.1"/>
    <property type="molecule type" value="Genomic_DNA"/>
</dbReference>
<dbReference type="AlphaFoldDB" id="A0AA36I085"/>
<sequence length="200" mass="23523">MWAASLRRLCSRLPITPLPTVRAVPGPRRVAVGRSQHCNRPNTPMDGAGARTFITARTFSGSFRPLQGSPPAPAHQKIQCRSYRQRLEKLIPHFRNRTNVLKQEIKQRTTKAKNHAEVLKRFRLSRFGWERRRARLRDGKRRRRKWQNKLNAKAIDYVHRADMLKMIRTAVYFKLRVRDFPRDPNPNLREARQMIGSHFA</sequence>
<gene>
    <name evidence="1" type="ORF">EVOR1521_LOCUS6532</name>
</gene>
<dbReference type="Proteomes" id="UP001178507">
    <property type="component" value="Unassembled WGS sequence"/>
</dbReference>
<name>A0AA36I085_9DINO</name>
<protein>
    <submittedName>
        <fullName evidence="1">Uncharacterized protein</fullName>
    </submittedName>
</protein>
<evidence type="ECO:0000313" key="1">
    <source>
        <dbReference type="EMBL" id="CAJ1377827.1"/>
    </source>
</evidence>
<keyword evidence="2" id="KW-1185">Reference proteome</keyword>
<reference evidence="1" key="1">
    <citation type="submission" date="2023-08" db="EMBL/GenBank/DDBJ databases">
        <authorList>
            <person name="Chen Y."/>
            <person name="Shah S."/>
            <person name="Dougan E. K."/>
            <person name="Thang M."/>
            <person name="Chan C."/>
        </authorList>
    </citation>
    <scope>NUCLEOTIDE SEQUENCE</scope>
</reference>
<accession>A0AA36I085</accession>
<proteinExistence type="predicted"/>
<comment type="caution">
    <text evidence="1">The sequence shown here is derived from an EMBL/GenBank/DDBJ whole genome shotgun (WGS) entry which is preliminary data.</text>
</comment>